<evidence type="ECO:0000256" key="1">
    <source>
        <dbReference type="SAM" id="MobiDB-lite"/>
    </source>
</evidence>
<dbReference type="Pfam" id="PF07727">
    <property type="entry name" value="RVT_2"/>
    <property type="match status" value="1"/>
</dbReference>
<proteinExistence type="predicted"/>
<sequence length="353" mass="40343">MELDLLDYEDIDSVATFMEEEKYHEGTGSLNHNHDEMASGSETNSNSDTESTPIIGDFLVQTLRRSSRTHKLPAILNEFVVDNLKEDVYMTIPQGFGNTDNKNLVYKVNKSLYGLKQAPRKWNEKLVGILRENGFVQSCSDHSLFTKTVNNIFVALLVYVDDIVITDNDENEIKKFKQFLSSKCQIKDLGLLKYFIGIEVIKQGDDIYLSQRKYCLKLLHEFDFLAFKPVSVHMVANTVLPFKPSHDNPYLDNITGNQKLVGILIYLTHTRPDISYFIHCLSQHMHSPLKSHLQSALNVLRYLKGSPRKGLKFTHNQLSNMLEGYADSDWPKCPKTRKSVSGYCVFYNGNLIS</sequence>
<evidence type="ECO:0000259" key="2">
    <source>
        <dbReference type="Pfam" id="PF07727"/>
    </source>
</evidence>
<evidence type="ECO:0000313" key="3">
    <source>
        <dbReference type="EMBL" id="GEZ18046.1"/>
    </source>
</evidence>
<protein>
    <submittedName>
        <fullName evidence="3">Ribonuclease H-like domain-containing protein</fullName>
    </submittedName>
</protein>
<dbReference type="InterPro" id="IPR013103">
    <property type="entry name" value="RVT_2"/>
</dbReference>
<gene>
    <name evidence="3" type="ORF">Tci_490019</name>
</gene>
<dbReference type="AlphaFoldDB" id="A0A699I8D5"/>
<reference evidence="3" key="1">
    <citation type="journal article" date="2019" name="Sci. Rep.">
        <title>Draft genome of Tanacetum cinerariifolium, the natural source of mosquito coil.</title>
        <authorList>
            <person name="Yamashiro T."/>
            <person name="Shiraishi A."/>
            <person name="Satake H."/>
            <person name="Nakayama K."/>
        </authorList>
    </citation>
    <scope>NUCLEOTIDE SEQUENCE</scope>
</reference>
<organism evidence="3">
    <name type="scientific">Tanacetum cinerariifolium</name>
    <name type="common">Dalmatian daisy</name>
    <name type="synonym">Chrysanthemum cinerariifolium</name>
    <dbReference type="NCBI Taxonomy" id="118510"/>
    <lineage>
        <taxon>Eukaryota</taxon>
        <taxon>Viridiplantae</taxon>
        <taxon>Streptophyta</taxon>
        <taxon>Embryophyta</taxon>
        <taxon>Tracheophyta</taxon>
        <taxon>Spermatophyta</taxon>
        <taxon>Magnoliopsida</taxon>
        <taxon>eudicotyledons</taxon>
        <taxon>Gunneridae</taxon>
        <taxon>Pentapetalae</taxon>
        <taxon>asterids</taxon>
        <taxon>campanulids</taxon>
        <taxon>Asterales</taxon>
        <taxon>Asteraceae</taxon>
        <taxon>Asteroideae</taxon>
        <taxon>Anthemideae</taxon>
        <taxon>Anthemidinae</taxon>
        <taxon>Tanacetum</taxon>
    </lineage>
</organism>
<feature type="compositionally biased region" description="Low complexity" evidence="1">
    <location>
        <begin position="39"/>
        <end position="52"/>
    </location>
</feature>
<dbReference type="SUPFAM" id="SSF56672">
    <property type="entry name" value="DNA/RNA polymerases"/>
    <property type="match status" value="1"/>
</dbReference>
<feature type="region of interest" description="Disordered" evidence="1">
    <location>
        <begin position="22"/>
        <end position="52"/>
    </location>
</feature>
<accession>A0A699I8D5</accession>
<feature type="domain" description="Reverse transcriptase Ty1/copia-type" evidence="2">
    <location>
        <begin position="76"/>
        <end position="234"/>
    </location>
</feature>
<dbReference type="EMBL" id="BKCJ010249446">
    <property type="protein sequence ID" value="GEZ18046.1"/>
    <property type="molecule type" value="Genomic_DNA"/>
</dbReference>
<dbReference type="InterPro" id="IPR043502">
    <property type="entry name" value="DNA/RNA_pol_sf"/>
</dbReference>
<dbReference type="PANTHER" id="PTHR11439">
    <property type="entry name" value="GAG-POL-RELATED RETROTRANSPOSON"/>
    <property type="match status" value="1"/>
</dbReference>
<dbReference type="PANTHER" id="PTHR11439:SF489">
    <property type="entry name" value="RNA-DIRECTED DNA POLYMERASE"/>
    <property type="match status" value="1"/>
</dbReference>
<name>A0A699I8D5_TANCI</name>
<comment type="caution">
    <text evidence="3">The sequence shown here is derived from an EMBL/GenBank/DDBJ whole genome shotgun (WGS) entry which is preliminary data.</text>
</comment>